<feature type="region of interest" description="Disordered" evidence="8">
    <location>
        <begin position="981"/>
        <end position="1085"/>
    </location>
</feature>
<feature type="domain" description="Nuclear condensin complex subunit 3 C-terminal" evidence="9">
    <location>
        <begin position="597"/>
        <end position="901"/>
    </location>
</feature>
<feature type="region of interest" description="Disordered" evidence="8">
    <location>
        <begin position="537"/>
        <end position="573"/>
    </location>
</feature>
<feature type="compositionally biased region" description="Acidic residues" evidence="8">
    <location>
        <begin position="545"/>
        <end position="561"/>
    </location>
</feature>
<keyword evidence="3" id="KW-0158">Chromosome</keyword>
<reference evidence="10 11" key="1">
    <citation type="journal article" date="2019" name="New Phytol.">
        <title>Comparative genomics reveals unique wood-decay strategies and fruiting body development in the Schizophyllaceae.</title>
        <authorList>
            <person name="Almasi E."/>
            <person name="Sahu N."/>
            <person name="Krizsan K."/>
            <person name="Balint B."/>
            <person name="Kovacs G.M."/>
            <person name="Kiss B."/>
            <person name="Cseklye J."/>
            <person name="Drula E."/>
            <person name="Henrissat B."/>
            <person name="Nagy I."/>
            <person name="Chovatia M."/>
            <person name="Adam C."/>
            <person name="LaButti K."/>
            <person name="Lipzen A."/>
            <person name="Riley R."/>
            <person name="Grigoriev I.V."/>
            <person name="Nagy L.G."/>
        </authorList>
    </citation>
    <scope>NUCLEOTIDE SEQUENCE [LARGE SCALE GENOMIC DNA]</scope>
    <source>
        <strain evidence="10 11">NL-1724</strain>
    </source>
</reference>
<dbReference type="PANTHER" id="PTHR14418">
    <property type="entry name" value="CONDENSIN COMPLEX SUBUNIT 3-RELATED"/>
    <property type="match status" value="1"/>
</dbReference>
<feature type="region of interest" description="Disordered" evidence="8">
    <location>
        <begin position="1143"/>
        <end position="1177"/>
    </location>
</feature>
<evidence type="ECO:0000256" key="1">
    <source>
        <dbReference type="ARBA" id="ARBA00004286"/>
    </source>
</evidence>
<proteinExistence type="inferred from homology"/>
<evidence type="ECO:0000256" key="4">
    <source>
        <dbReference type="ARBA" id="ARBA00022618"/>
    </source>
</evidence>
<keyword evidence="11" id="KW-1185">Reference proteome</keyword>
<dbReference type="Proteomes" id="UP000320762">
    <property type="component" value="Unassembled WGS sequence"/>
</dbReference>
<dbReference type="InterPro" id="IPR011989">
    <property type="entry name" value="ARM-like"/>
</dbReference>
<protein>
    <submittedName>
        <fullName evidence="10">Nuclear condensing complex subunit</fullName>
    </submittedName>
</protein>
<evidence type="ECO:0000313" key="11">
    <source>
        <dbReference type="Proteomes" id="UP000320762"/>
    </source>
</evidence>
<dbReference type="AlphaFoldDB" id="A0A550CDI8"/>
<comment type="caution">
    <text evidence="10">The sequence shown here is derived from an EMBL/GenBank/DDBJ whole genome shotgun (WGS) entry which is preliminary data.</text>
</comment>
<dbReference type="Pfam" id="PF12719">
    <property type="entry name" value="Cnd3"/>
    <property type="match status" value="1"/>
</dbReference>
<dbReference type="GO" id="GO:0000793">
    <property type="term" value="C:condensed chromosome"/>
    <property type="evidence" value="ECO:0007669"/>
    <property type="project" value="TreeGrafter"/>
</dbReference>
<dbReference type="SUPFAM" id="SSF48371">
    <property type="entry name" value="ARM repeat"/>
    <property type="match status" value="1"/>
</dbReference>
<evidence type="ECO:0000313" key="10">
    <source>
        <dbReference type="EMBL" id="TRM62875.1"/>
    </source>
</evidence>
<dbReference type="PANTHER" id="PTHR14418:SF5">
    <property type="entry name" value="CONDENSIN COMPLEX SUBUNIT 3"/>
    <property type="match status" value="1"/>
</dbReference>
<comment type="subcellular location">
    <subcellularLocation>
        <location evidence="1">Chromosome</location>
    </subcellularLocation>
</comment>
<evidence type="ECO:0000256" key="2">
    <source>
        <dbReference type="ARBA" id="ARBA00006533"/>
    </source>
</evidence>
<keyword evidence="7" id="KW-0131">Cell cycle</keyword>
<keyword evidence="5" id="KW-0498">Mitosis</keyword>
<evidence type="ECO:0000256" key="6">
    <source>
        <dbReference type="ARBA" id="ARBA00023067"/>
    </source>
</evidence>
<dbReference type="GO" id="GO:0000796">
    <property type="term" value="C:condensin complex"/>
    <property type="evidence" value="ECO:0007669"/>
    <property type="project" value="InterPro"/>
</dbReference>
<organism evidence="10 11">
    <name type="scientific">Schizophyllum amplum</name>
    <dbReference type="NCBI Taxonomy" id="97359"/>
    <lineage>
        <taxon>Eukaryota</taxon>
        <taxon>Fungi</taxon>
        <taxon>Dikarya</taxon>
        <taxon>Basidiomycota</taxon>
        <taxon>Agaricomycotina</taxon>
        <taxon>Agaricomycetes</taxon>
        <taxon>Agaricomycetidae</taxon>
        <taxon>Agaricales</taxon>
        <taxon>Schizophyllaceae</taxon>
        <taxon>Schizophyllum</taxon>
    </lineage>
</organism>
<dbReference type="InterPro" id="IPR016024">
    <property type="entry name" value="ARM-type_fold"/>
</dbReference>
<keyword evidence="6" id="KW-0226">DNA condensation</keyword>
<accession>A0A550CDI8</accession>
<feature type="compositionally biased region" description="Basic residues" evidence="8">
    <location>
        <begin position="1076"/>
        <end position="1085"/>
    </location>
</feature>
<name>A0A550CDI8_9AGAR</name>
<dbReference type="InterPro" id="IPR025977">
    <property type="entry name" value="Cnd3_C"/>
</dbReference>
<feature type="compositionally biased region" description="Basic residues" evidence="8">
    <location>
        <begin position="1043"/>
        <end position="1058"/>
    </location>
</feature>
<gene>
    <name evidence="10" type="ORF">BD626DRAFT_496859</name>
</gene>
<dbReference type="GO" id="GO:0051301">
    <property type="term" value="P:cell division"/>
    <property type="evidence" value="ECO:0007669"/>
    <property type="project" value="UniProtKB-KW"/>
</dbReference>
<evidence type="ECO:0000256" key="8">
    <source>
        <dbReference type="SAM" id="MobiDB-lite"/>
    </source>
</evidence>
<dbReference type="EMBL" id="VDMD01000011">
    <property type="protein sequence ID" value="TRM62875.1"/>
    <property type="molecule type" value="Genomic_DNA"/>
</dbReference>
<evidence type="ECO:0000259" key="9">
    <source>
        <dbReference type="Pfam" id="PF12719"/>
    </source>
</evidence>
<comment type="similarity">
    <text evidence="2">Belongs to the CND3 (condensin subunit 3) family.</text>
</comment>
<keyword evidence="4" id="KW-0132">Cell division</keyword>
<dbReference type="OrthoDB" id="27187at2759"/>
<evidence type="ECO:0000256" key="3">
    <source>
        <dbReference type="ARBA" id="ARBA00022454"/>
    </source>
</evidence>
<dbReference type="STRING" id="97359.A0A550CDI8"/>
<evidence type="ECO:0000256" key="5">
    <source>
        <dbReference type="ARBA" id="ARBA00022776"/>
    </source>
</evidence>
<sequence length="1177" mass="132146">MPARTLSRNDSQLITGGPFTERLKRTLDGILSQVQDNIQNHSKNQVALYKLHFEAQSIPKVTEGGHGRISGERLFSDVFDERLSSILDIPKKPQHNKVDRVIQFIGSYIKYMNEKAAEDTRAEGEDEDEDNFASRFTAHLIEYILQGYHALNKTVRLRVLQITTAVISHLGTIDGDLYDKLRDALRERAGDKENSVRTQVVMSLCKIVDTPTTEDTEYDEDVESELLEMLAVDTAAEVRRAILLNLPLTEVRLAGVLTRLREEDAVTRRLIYAKTLALEGTTDGETSIANPRVLNWEQVENIVKHGLNDRDESVRTAAGRLMTTWYDEMGTTIKAEAGKRPVSEIVQEQMVAFLSLFHLQAEGRELAQKALEAVFRARPDGVDNLRFDERFWRHLTPESALLARVFVDHCRARDSARLDAAMTEVHTLAGTVQTLYNALLEDIDNERHGLSYAPEDLRAAQDTKILIIDQVLQTISLMPIDHYGGQITAKMMRAMLENEQLPEKLIPRCLDVLREVVNNERDLIMRVVEIVDELRDPASERGVEGEEEQAQDPDASQDDMDPNATPMAKPPWNDMFKKPVAELTEKEQQRVDAVDLKCLTLLQCVLERVEETLENNTILMGPTASIIMPAIARENADFREKGLLCLGLICLISLEVAKRSIGVFLQHLHDEDCPDDLRATLVMTLFDVLLAHRHFFVSKPMTEHVGKLMTMFYSMMQDADTDPKLLAVLGHGLMKVVLAGMISAARTDGREEGDDEDEGVEERSSLELAIRNLIVSYTDPTTSGNQPLLQCLHHALGVFAHTSAGNKDIMRHSFRPVYKRLCETFHDGVEDALEPSKVADMFLEWTDPERASALVKEHMSVKEWSVQLDLARDIMRMLLQDTELEKDERKALCSMLSAIYLPDDPDVDPLKVQRLKILAETVLRGRRPPPGQKPREQVEKFDRALEKKYAVQLEGFSREDARQQEQFRSVFEFVDGILDEEEEEDAKPARRAGARRSASVATTEASTGLVAEEEDVKPVIRKTRKRRAESVTSSATEGDRSKPASKRKAKAKAKRRRTSTSDEDTEVDEPPAPVQRTRRSTRNAAKKKEVINLITDEEDAANEAGSAAADDDDFVVEATPKVKPRRRGLPVNVGGDVDRDISALLGRGGPRTSGSLLNSAEDVDSEDEVIGSLLSLE</sequence>
<dbReference type="InterPro" id="IPR027165">
    <property type="entry name" value="CND3"/>
</dbReference>
<dbReference type="GO" id="GO:0007076">
    <property type="term" value="P:mitotic chromosome condensation"/>
    <property type="evidence" value="ECO:0007669"/>
    <property type="project" value="InterPro"/>
</dbReference>
<dbReference type="Gene3D" id="1.25.10.10">
    <property type="entry name" value="Leucine-rich Repeat Variant"/>
    <property type="match status" value="1"/>
</dbReference>
<evidence type="ECO:0000256" key="7">
    <source>
        <dbReference type="ARBA" id="ARBA00023306"/>
    </source>
</evidence>